<dbReference type="RefSeq" id="XP_014259226.1">
    <property type="nucleotide sequence ID" value="XM_014403740.2"/>
</dbReference>
<dbReference type="InterPro" id="IPR000008">
    <property type="entry name" value="C2_dom"/>
</dbReference>
<accession>A0A8I6SB01</accession>
<dbReference type="KEGG" id="clec:106672368"/>
<dbReference type="InterPro" id="IPR035892">
    <property type="entry name" value="C2_domain_sf"/>
</dbReference>
<feature type="domain" description="C2" evidence="3">
    <location>
        <begin position="1631"/>
        <end position="1765"/>
    </location>
</feature>
<feature type="region of interest" description="Disordered" evidence="2">
    <location>
        <begin position="606"/>
        <end position="627"/>
    </location>
</feature>
<reference evidence="4" key="1">
    <citation type="submission" date="2022-01" db="UniProtKB">
        <authorList>
            <consortium name="EnsemblMetazoa"/>
        </authorList>
    </citation>
    <scope>IDENTIFICATION</scope>
</reference>
<protein>
    <recommendedName>
        <fullName evidence="3">C2 domain-containing protein</fullName>
    </recommendedName>
</protein>
<dbReference type="PANTHER" id="PTHR21254">
    <property type="entry name" value="C2 DOMAIN-CONTAINING PROTEIN 3"/>
    <property type="match status" value="1"/>
</dbReference>
<dbReference type="PANTHER" id="PTHR21254:SF1">
    <property type="entry name" value="C2 DOMAIN-CONTAINING PROTEIN 3"/>
    <property type="match status" value="1"/>
</dbReference>
<dbReference type="InterPro" id="IPR057537">
    <property type="entry name" value="C2_C2CD3_N"/>
</dbReference>
<evidence type="ECO:0000313" key="4">
    <source>
        <dbReference type="EnsemblMetazoa" id="XP_014259226.1"/>
    </source>
</evidence>
<organism evidence="4 5">
    <name type="scientific">Cimex lectularius</name>
    <name type="common">Bed bug</name>
    <name type="synonym">Acanthia lectularia</name>
    <dbReference type="NCBI Taxonomy" id="79782"/>
    <lineage>
        <taxon>Eukaryota</taxon>
        <taxon>Metazoa</taxon>
        <taxon>Ecdysozoa</taxon>
        <taxon>Arthropoda</taxon>
        <taxon>Hexapoda</taxon>
        <taxon>Insecta</taxon>
        <taxon>Pterygota</taxon>
        <taxon>Neoptera</taxon>
        <taxon>Paraneoptera</taxon>
        <taxon>Hemiptera</taxon>
        <taxon>Heteroptera</taxon>
        <taxon>Panheteroptera</taxon>
        <taxon>Cimicomorpha</taxon>
        <taxon>Cimicidae</taxon>
        <taxon>Cimex</taxon>
    </lineage>
</organism>
<name>A0A8I6SB01_CIMLE</name>
<dbReference type="Pfam" id="PF25339">
    <property type="entry name" value="C2_C2CD3_N"/>
    <property type="match status" value="1"/>
</dbReference>
<feature type="coiled-coil region" evidence="1">
    <location>
        <begin position="1826"/>
        <end position="1856"/>
    </location>
</feature>
<dbReference type="GeneID" id="106672368"/>
<evidence type="ECO:0000313" key="5">
    <source>
        <dbReference type="Proteomes" id="UP000494040"/>
    </source>
</evidence>
<dbReference type="Pfam" id="PF00168">
    <property type="entry name" value="C2"/>
    <property type="match status" value="1"/>
</dbReference>
<sequence length="1993" mass="229053">MESDRKLTLPPAVCGNINGTLKIRVDEIYWADRRPKDSYFVRLKWWGSQNHHIFYPEDVSKNFRTDNYQEGVNDVVFNVCTSAGLFEAYLKKCHRLKFHLLTDKGLLLGTAVVGDMDRILALEPYPSYYPVVDKTGKRIADLHIYFELSFLDEREPDSEDELECVSDENLKQNFKLRKETVRRLKQGDEIINSVVVKGQELRKAMVNSVLAPCDMETVEQVIDFKNALTLCDVSRTKSEDAKLMDYLMGKEMTKEEEEEAIKLLHCKSPVFGRSLQERSSTVYTRDFKTCDVEDDEVLACGAYSKIKHKNPLSASVIALIKTNALISINSYRVGLSNLILTSNGLRKIFNTPDYIATHLTGKVPSETQFIFEYHPVMNLGKSWHRPYVLISKSFEGNVVKFNEYAISKLKPGPNPWERIESLIAGSQIKVYWKHSNQKMPSLLGTTSYPSALHAENFSKKIVIPLYTRYKLHVGNLQLRIELGLGMIYGDAIDKYRKDIYSKAHKGFNTKETYKDLCSNKTDLQGDAEEVLEEAKITFCPMSEDEEEKNKQLMVLSKQAVSYMEKTEQKNTKVPLRDAIASLAGKLQENLMAKKFFQTNDNLSQPDKHEDFCQDPSVTKNMDENDRNMADDLSRMTNKTESSDNDNSNELLESLSNINPGCCEYCCCTQKYCQANNKGGKSIQIKKQWETRSKTCSCGNRQALLKESDCKQNLCNEPVLKRKPRVQATKCRQEVEGISKLPECGFTKCKSSQSFSRQNDSQMMVETAESLPAFGTSTSREKPIITSHMYKIDVYSCDAHFFYQKGELEFYLTYDFPVINKKTGKVKFPQKPTCIELDGEPYPQEHCLFTITSLTDQLISLPRDHITFQIWARCFKKQQEHLVAQARFPLKKLVEWEASYIFAHSNSFNPKLKETSDKYFTPLRLFQEPSNLSIGFDIWNLKNLTLEFDYERFCGSWPELLSLKGFDQELYNENSNPGRFFFNSEISELQLGERDESNLKLPAGKQDIGNDTENQLRFVEKERAYISPQLTEEKYRKNDWRNEFREPVITSDPVTGGPKSERFLFEKDQKQLQDDYCSQKPLPHHSLSKDEDHWASKSLEEKHFFEEETNKISDFKPASIPPSFLGDSTLSSLPPDVVFVDIMSEKLSEGNNPFESPKKLKDKKHWKYIESTDLDFISTVDQTVENPNVYPNYANRKTDKNAENLIPVKHKSDIHFYKNHDSHFLDQPRNLIKKQEKHPHILSNKEEDKNVIGQENIKDLNEWLGVQDVLDDPSESMCNKKCIILKSKASDKRNHLFNPTAVGQIEKMSEWEESRLMEEKEHVYKEYHFLHKKYNNPEEFWKKESLSSMNELDDVYDEREKNEILNFQLLESQRISSSNDIPSTSSACKHVKGQLSDCRNNIFVKEKLKSASYYTDQNQEMVNDHNLTCDPTKIKESDDFNKYLPKKRMFTRPRVLQSDGMFDVIRQEESVGYSREKQESHKMKLETDQSVISKSEFEKMGHLLEKYEEEVGNVLNMLQHKRNEKEDLRIYNINQMQNDNTVCQEYSSSQNIVQDHDVHCISIEKAKFLETGKSIQQKSGLLNDTWPGHKKKKNVIDEACTPSTGYIIDSGLSEDVIDLSTPPKQIVNIDTQTTDSNWSLLQMEPFKIPKYFSARVDIGGAINLPSVNSLFKTSQTSNDKLTSYVTFNARVKGEDVVLNTPVICDDLNPVYNTGWKVELPSGMLYKADNELEFNVVLQITDQKQILKATVDLTTLSAGLAYIDGWYFLFNGSRSQGQLKVNVTPLEDIGTFREVWTQEIVRKKEEARHCPTRCGAFSKELLNDQHYAKSLQEKMEELDRLTEKMKKKIENIDSWSDSPPINLLKEVNAAAKRLCTDDELPLRTNKEKKKTCKTSLHLNLSPASSSKSDSTPLRSPIPLIDLTSSPESDATLGKRVLSIADSDGRVNLSESRNSPSKNVMQVETLFEAVPKDSLEAASNSIEKIIQDLRKARLNE</sequence>
<dbReference type="GO" id="GO:0005815">
    <property type="term" value="C:microtubule organizing center"/>
    <property type="evidence" value="ECO:0007669"/>
    <property type="project" value="TreeGrafter"/>
</dbReference>
<dbReference type="OrthoDB" id="6629719at2759"/>
<dbReference type="SUPFAM" id="SSF49562">
    <property type="entry name" value="C2 domain (Calcium/lipid-binding domain, CaLB)"/>
    <property type="match status" value="1"/>
</dbReference>
<keyword evidence="5" id="KW-1185">Reference proteome</keyword>
<evidence type="ECO:0000256" key="1">
    <source>
        <dbReference type="SAM" id="Coils"/>
    </source>
</evidence>
<keyword evidence="1" id="KW-0175">Coiled coil</keyword>
<dbReference type="Proteomes" id="UP000494040">
    <property type="component" value="Unassembled WGS sequence"/>
</dbReference>
<dbReference type="PROSITE" id="PS50004">
    <property type="entry name" value="C2"/>
    <property type="match status" value="1"/>
</dbReference>
<proteinExistence type="predicted"/>
<dbReference type="GO" id="GO:0060271">
    <property type="term" value="P:cilium assembly"/>
    <property type="evidence" value="ECO:0007669"/>
    <property type="project" value="TreeGrafter"/>
</dbReference>
<evidence type="ECO:0000256" key="2">
    <source>
        <dbReference type="SAM" id="MobiDB-lite"/>
    </source>
</evidence>
<evidence type="ECO:0000259" key="3">
    <source>
        <dbReference type="PROSITE" id="PS50004"/>
    </source>
</evidence>
<dbReference type="EnsemblMetazoa" id="XM_014403740.2">
    <property type="protein sequence ID" value="XP_014259226.1"/>
    <property type="gene ID" value="LOC106672368"/>
</dbReference>